<dbReference type="Proteomes" id="UP000823918">
    <property type="component" value="Unassembled WGS sequence"/>
</dbReference>
<comment type="caution">
    <text evidence="6">The sequence shown here is derived from an EMBL/GenBank/DDBJ whole genome shotgun (WGS) entry which is preliminary data.</text>
</comment>
<dbReference type="Gene3D" id="3.40.1790.10">
    <property type="entry name" value="Indigoidine synthase domain"/>
    <property type="match status" value="1"/>
</dbReference>
<dbReference type="GO" id="GO:0005737">
    <property type="term" value="C:cytoplasm"/>
    <property type="evidence" value="ECO:0007669"/>
    <property type="project" value="TreeGrafter"/>
</dbReference>
<sequence>MNLKRYLEISKEVQKALRANKPIIAFDSCSAVCDMPHGMRLSYLNAREQAAREAGAVPATIAVLNGVIYVGMDRAQAQQLCSAGNVQKISRRDLPVALATGTTGAVTSATGMIAAMLSGIRVFSSASIGGVRTGSLDISADLQELRSSSIVVVCAGVNPGADSAATLEYLETMGVPVLELSTCRETRFCHGPVEFFHPERRVIAAEGAKIAKIKWDLGLGGGLLLTCSPPREATLSDETLEPALSETMKQAQAQHISGQALTPYVTSHLLESCPSAGKARSALEQHCAAKAAEVAYALCHL</sequence>
<dbReference type="InterPro" id="IPR007342">
    <property type="entry name" value="PsuG"/>
</dbReference>
<organism evidence="6 7">
    <name type="scientific">Candidatus Ruthenibacterium merdavium</name>
    <dbReference type="NCBI Taxonomy" id="2838752"/>
    <lineage>
        <taxon>Bacteria</taxon>
        <taxon>Bacillati</taxon>
        <taxon>Bacillota</taxon>
        <taxon>Clostridia</taxon>
        <taxon>Eubacteriales</taxon>
        <taxon>Oscillospiraceae</taxon>
        <taxon>Ruthenibacterium</taxon>
    </lineage>
</organism>
<dbReference type="AlphaFoldDB" id="A0A9D2Q4P7"/>
<dbReference type="PANTHER" id="PTHR42909">
    <property type="entry name" value="ZGC:136858"/>
    <property type="match status" value="1"/>
</dbReference>
<dbReference type="GO" id="GO:0004730">
    <property type="term" value="F:pseudouridylate synthase activity"/>
    <property type="evidence" value="ECO:0007669"/>
    <property type="project" value="InterPro"/>
</dbReference>
<accession>A0A9D2Q4P7</accession>
<dbReference type="SUPFAM" id="SSF110581">
    <property type="entry name" value="Indigoidine synthase A-like"/>
    <property type="match status" value="1"/>
</dbReference>
<keyword evidence="1" id="KW-0479">Metal-binding</keyword>
<evidence type="ECO:0000313" key="6">
    <source>
        <dbReference type="EMBL" id="HJC71888.1"/>
    </source>
</evidence>
<dbReference type="EMBL" id="DWWA01000020">
    <property type="protein sequence ID" value="HJC71888.1"/>
    <property type="molecule type" value="Genomic_DNA"/>
</dbReference>
<name>A0A9D2Q4P7_9FIRM</name>
<keyword evidence="5 6" id="KW-0326">Glycosidase</keyword>
<keyword evidence="3" id="KW-0464">Manganese</keyword>
<reference evidence="6" key="1">
    <citation type="journal article" date="2021" name="PeerJ">
        <title>Extensive microbial diversity within the chicken gut microbiome revealed by metagenomics and culture.</title>
        <authorList>
            <person name="Gilroy R."/>
            <person name="Ravi A."/>
            <person name="Getino M."/>
            <person name="Pursley I."/>
            <person name="Horton D.L."/>
            <person name="Alikhan N.F."/>
            <person name="Baker D."/>
            <person name="Gharbi K."/>
            <person name="Hall N."/>
            <person name="Watson M."/>
            <person name="Adriaenssens E.M."/>
            <person name="Foster-Nyarko E."/>
            <person name="Jarju S."/>
            <person name="Secka A."/>
            <person name="Antonio M."/>
            <person name="Oren A."/>
            <person name="Chaudhuri R.R."/>
            <person name="La Ragione R."/>
            <person name="Hildebrand F."/>
            <person name="Pallen M.J."/>
        </authorList>
    </citation>
    <scope>NUCLEOTIDE SEQUENCE</scope>
    <source>
        <strain evidence="6">5933</strain>
    </source>
</reference>
<evidence type="ECO:0000256" key="3">
    <source>
        <dbReference type="ARBA" id="ARBA00023211"/>
    </source>
</evidence>
<dbReference type="Pfam" id="PF04227">
    <property type="entry name" value="Indigoidine_A"/>
    <property type="match status" value="1"/>
</dbReference>
<dbReference type="InterPro" id="IPR022830">
    <property type="entry name" value="Indigdn_synthA-like"/>
</dbReference>
<dbReference type="GO" id="GO:0046872">
    <property type="term" value="F:metal ion binding"/>
    <property type="evidence" value="ECO:0007669"/>
    <property type="project" value="UniProtKB-KW"/>
</dbReference>
<evidence type="ECO:0000256" key="2">
    <source>
        <dbReference type="ARBA" id="ARBA00022801"/>
    </source>
</evidence>
<reference evidence="6" key="2">
    <citation type="submission" date="2021-04" db="EMBL/GenBank/DDBJ databases">
        <authorList>
            <person name="Gilroy R."/>
        </authorList>
    </citation>
    <scope>NUCLEOTIDE SEQUENCE</scope>
    <source>
        <strain evidence="6">5933</strain>
    </source>
</reference>
<evidence type="ECO:0000256" key="1">
    <source>
        <dbReference type="ARBA" id="ARBA00022723"/>
    </source>
</evidence>
<proteinExistence type="predicted"/>
<evidence type="ECO:0000256" key="4">
    <source>
        <dbReference type="ARBA" id="ARBA00023239"/>
    </source>
</evidence>
<protein>
    <submittedName>
        <fullName evidence="6">Pseudouridine-5'-phosphate glycosidase</fullName>
    </submittedName>
</protein>
<dbReference type="PANTHER" id="PTHR42909:SF1">
    <property type="entry name" value="CARBOHYDRATE KINASE PFKB DOMAIN-CONTAINING PROTEIN"/>
    <property type="match status" value="1"/>
</dbReference>
<evidence type="ECO:0000313" key="7">
    <source>
        <dbReference type="Proteomes" id="UP000823918"/>
    </source>
</evidence>
<evidence type="ECO:0000256" key="5">
    <source>
        <dbReference type="ARBA" id="ARBA00023295"/>
    </source>
</evidence>
<dbReference type="GO" id="GO:0016798">
    <property type="term" value="F:hydrolase activity, acting on glycosyl bonds"/>
    <property type="evidence" value="ECO:0007669"/>
    <property type="project" value="UniProtKB-KW"/>
</dbReference>
<gene>
    <name evidence="6" type="ORF">H9698_03715</name>
</gene>
<keyword evidence="4" id="KW-0456">Lyase</keyword>
<keyword evidence="2" id="KW-0378">Hydrolase</keyword>